<dbReference type="Pfam" id="PF00072">
    <property type="entry name" value="Response_reg"/>
    <property type="match status" value="2"/>
</dbReference>
<dbReference type="EC" id="3.5.1.44" evidence="4"/>
<dbReference type="InterPro" id="IPR029787">
    <property type="entry name" value="Nucleotide_cyclase"/>
</dbReference>
<organism evidence="4 5">
    <name type="scientific">Pseudoneobacillus rhizosphaerae</name>
    <dbReference type="NCBI Taxonomy" id="2880968"/>
    <lineage>
        <taxon>Bacteria</taxon>
        <taxon>Bacillati</taxon>
        <taxon>Bacillota</taxon>
        <taxon>Bacilli</taxon>
        <taxon>Bacillales</taxon>
        <taxon>Bacillaceae</taxon>
        <taxon>Pseudoneobacillus</taxon>
    </lineage>
</organism>
<dbReference type="FunFam" id="3.30.70.270:FF:000001">
    <property type="entry name" value="Diguanylate cyclase domain protein"/>
    <property type="match status" value="1"/>
</dbReference>
<dbReference type="RefSeq" id="WP_230498038.1">
    <property type="nucleotide sequence ID" value="NZ_CAKJTG010000024.1"/>
</dbReference>
<dbReference type="Pfam" id="PF00990">
    <property type="entry name" value="GGDEF"/>
    <property type="match status" value="1"/>
</dbReference>
<dbReference type="NCBIfam" id="TIGR00254">
    <property type="entry name" value="GGDEF"/>
    <property type="match status" value="1"/>
</dbReference>
<dbReference type="InterPro" id="IPR036641">
    <property type="entry name" value="HPT_dom_sf"/>
</dbReference>
<proteinExistence type="predicted"/>
<name>A0A9C7GBZ9_9BACI</name>
<dbReference type="PROSITE" id="PS50110">
    <property type="entry name" value="RESPONSE_REGULATORY"/>
    <property type="match status" value="2"/>
</dbReference>
<feature type="modified residue" description="4-aspartylphosphate" evidence="1">
    <location>
        <position position="159"/>
    </location>
</feature>
<comment type="caution">
    <text evidence="4">The sequence shown here is derived from an EMBL/GenBank/DDBJ whole genome shotgun (WGS) entry which is preliminary data.</text>
</comment>
<dbReference type="EMBL" id="CAKJTG010000024">
    <property type="protein sequence ID" value="CAG9609801.1"/>
    <property type="molecule type" value="Genomic_DNA"/>
</dbReference>
<dbReference type="CDD" id="cd00156">
    <property type="entry name" value="REC"/>
    <property type="match status" value="1"/>
</dbReference>
<dbReference type="InterPro" id="IPR043128">
    <property type="entry name" value="Rev_trsase/Diguanyl_cyclase"/>
</dbReference>
<feature type="domain" description="GGDEF" evidence="3">
    <location>
        <begin position="262"/>
        <end position="395"/>
    </location>
</feature>
<dbReference type="AlphaFoldDB" id="A0A9C7GBZ9"/>
<dbReference type="SMART" id="SM00267">
    <property type="entry name" value="GGDEF"/>
    <property type="match status" value="1"/>
</dbReference>
<keyword evidence="4" id="KW-0378">Hydrolase</keyword>
<dbReference type="InterPro" id="IPR000160">
    <property type="entry name" value="GGDEF_dom"/>
</dbReference>
<keyword evidence="1" id="KW-0597">Phosphoprotein</keyword>
<dbReference type="Gene3D" id="3.40.50.2300">
    <property type="match status" value="2"/>
</dbReference>
<dbReference type="PANTHER" id="PTHR45138:SF9">
    <property type="entry name" value="DIGUANYLATE CYCLASE DGCM-RELATED"/>
    <property type="match status" value="1"/>
</dbReference>
<dbReference type="SUPFAM" id="SSF55073">
    <property type="entry name" value="Nucleotide cyclase"/>
    <property type="match status" value="1"/>
</dbReference>
<protein>
    <submittedName>
        <fullName evidence="4">Protein-glutamate methylesterase/protein-glutamine glutaminase</fullName>
        <ecNumber evidence="4">3.5.1.44</ecNumber>
    </submittedName>
</protein>
<evidence type="ECO:0000259" key="2">
    <source>
        <dbReference type="PROSITE" id="PS50110"/>
    </source>
</evidence>
<dbReference type="SUPFAM" id="SSF52172">
    <property type="entry name" value="CheY-like"/>
    <property type="match status" value="2"/>
</dbReference>
<dbReference type="Gene3D" id="3.30.70.270">
    <property type="match status" value="1"/>
</dbReference>
<dbReference type="GO" id="GO:0052621">
    <property type="term" value="F:diguanylate cyclase activity"/>
    <property type="evidence" value="ECO:0007669"/>
    <property type="project" value="TreeGrafter"/>
</dbReference>
<dbReference type="SMART" id="SM00448">
    <property type="entry name" value="REC"/>
    <property type="match status" value="2"/>
</dbReference>
<feature type="domain" description="Response regulatory" evidence="2">
    <location>
        <begin position="406"/>
        <end position="529"/>
    </location>
</feature>
<keyword evidence="5" id="KW-1185">Reference proteome</keyword>
<dbReference type="InterPro" id="IPR001789">
    <property type="entry name" value="Sig_transdc_resp-reg_receiver"/>
</dbReference>
<dbReference type="CDD" id="cd01949">
    <property type="entry name" value="GGDEF"/>
    <property type="match status" value="1"/>
</dbReference>
<dbReference type="GO" id="GO:0000160">
    <property type="term" value="P:phosphorelay signal transduction system"/>
    <property type="evidence" value="ECO:0007669"/>
    <property type="project" value="InterPro"/>
</dbReference>
<dbReference type="GO" id="GO:0050568">
    <property type="term" value="F:protein-glutamine glutaminase activity"/>
    <property type="evidence" value="ECO:0007669"/>
    <property type="project" value="UniProtKB-EC"/>
</dbReference>
<dbReference type="PANTHER" id="PTHR45138">
    <property type="entry name" value="REGULATORY COMPONENTS OF SENSORY TRANSDUCTION SYSTEM"/>
    <property type="match status" value="1"/>
</dbReference>
<dbReference type="InterPro" id="IPR050469">
    <property type="entry name" value="Diguanylate_Cyclase"/>
</dbReference>
<dbReference type="PROSITE" id="PS50887">
    <property type="entry name" value="GGDEF"/>
    <property type="match status" value="1"/>
</dbReference>
<feature type="modified residue" description="4-aspartylphosphate" evidence="1">
    <location>
        <position position="462"/>
    </location>
</feature>
<evidence type="ECO:0000259" key="3">
    <source>
        <dbReference type="PROSITE" id="PS50887"/>
    </source>
</evidence>
<gene>
    <name evidence="4" type="primary">cheB_2</name>
    <name evidence="4" type="ORF">NEOCIP111885_03544</name>
</gene>
<sequence>MHFEKYKALLIQKIKTQMTQWFESNDLIANEEVYRFLHSIKGTSGTIRLGGILQITTELLDKIEEDADKYWGIEELRDFLYHLIIICDEYENFQELEIIPLNTREGNIPLIQVIDDDVSMLIVLKDALEEKGWMVIACTEPEKAIEQYFDLHPDCIIVDYHLKSNGLQLLDEIHKLKFVPTIMTSMDYNREIRMDAFRNGADDFIQKTVDIEEFIVRVNRQLQRKQIFDTTVLLDELTQVYNRRFLKEIFNRSINELERSKTPFSIALLDIDLFKNINDSYGHLVGDQVLKSFAQYLKENIRSSDYVFRYGGEEFALLFADCNDKEAVDILSRILKDFSQHVFNSGTDRFQITFSGGVFFVNDPHVSLTNALKSADEALYKAKEQGRSRVFSSNVMVPGLVKHILNVSVVDDDAIVRTMLVKVLQSMKLDQNTLNIQAFEDGLKFFQSNRLDDSGEHFLILDGVMPVMDGLEILQKVKQRKDKDRISVLMLTGRKSENDIARALKLGADDYVTKPFSILELQARIQRLIQRMS</sequence>
<reference evidence="4" key="1">
    <citation type="submission" date="2021-10" db="EMBL/GenBank/DDBJ databases">
        <authorList>
            <person name="Criscuolo A."/>
        </authorList>
    </citation>
    <scope>NUCLEOTIDE SEQUENCE</scope>
    <source>
        <strain evidence="4">CIP111885</strain>
    </source>
</reference>
<feature type="domain" description="Response regulatory" evidence="2">
    <location>
        <begin position="110"/>
        <end position="222"/>
    </location>
</feature>
<dbReference type="InterPro" id="IPR011006">
    <property type="entry name" value="CheY-like_superfamily"/>
</dbReference>
<evidence type="ECO:0000256" key="1">
    <source>
        <dbReference type="PROSITE-ProRule" id="PRU00169"/>
    </source>
</evidence>
<dbReference type="SUPFAM" id="SSF47226">
    <property type="entry name" value="Histidine-containing phosphotransfer domain, HPT domain"/>
    <property type="match status" value="1"/>
</dbReference>
<evidence type="ECO:0000313" key="4">
    <source>
        <dbReference type="EMBL" id="CAG9609801.1"/>
    </source>
</evidence>
<accession>A0A9C7GBZ9</accession>
<dbReference type="Proteomes" id="UP000789845">
    <property type="component" value="Unassembled WGS sequence"/>
</dbReference>
<evidence type="ECO:0000313" key="5">
    <source>
        <dbReference type="Proteomes" id="UP000789845"/>
    </source>
</evidence>